<proteinExistence type="predicted"/>
<dbReference type="AlphaFoldDB" id="A0A9P4VM80"/>
<dbReference type="EMBL" id="MU006097">
    <property type="protein sequence ID" value="KAF2838301.1"/>
    <property type="molecule type" value="Genomic_DNA"/>
</dbReference>
<protein>
    <submittedName>
        <fullName evidence="1">Uncharacterized protein</fullName>
    </submittedName>
</protein>
<evidence type="ECO:0000313" key="2">
    <source>
        <dbReference type="Proteomes" id="UP000799429"/>
    </source>
</evidence>
<accession>A0A9P4VM80</accession>
<gene>
    <name evidence="1" type="ORF">M501DRAFT_993145</name>
</gene>
<sequence length="156" mass="18033">MCMSSAAVTVFEAKVGGNERLWRFPRVFGRPKERVSRSSSTVNAGRNEISYSLNLESQLQRDEYWEYEDYIKCFDKGLPYLASYISLDRRVQRDFHFSQVKDPFSDPLKSHILATLEVAPENIKAPSAQPPLYQKFKSIYTQDLRDELKIKAISVS</sequence>
<keyword evidence="2" id="KW-1185">Reference proteome</keyword>
<organism evidence="1 2">
    <name type="scientific">Patellaria atrata CBS 101060</name>
    <dbReference type="NCBI Taxonomy" id="1346257"/>
    <lineage>
        <taxon>Eukaryota</taxon>
        <taxon>Fungi</taxon>
        <taxon>Dikarya</taxon>
        <taxon>Ascomycota</taxon>
        <taxon>Pezizomycotina</taxon>
        <taxon>Dothideomycetes</taxon>
        <taxon>Dothideomycetes incertae sedis</taxon>
        <taxon>Patellariales</taxon>
        <taxon>Patellariaceae</taxon>
        <taxon>Patellaria</taxon>
    </lineage>
</organism>
<comment type="caution">
    <text evidence="1">The sequence shown here is derived from an EMBL/GenBank/DDBJ whole genome shotgun (WGS) entry which is preliminary data.</text>
</comment>
<name>A0A9P4VM80_9PEZI</name>
<evidence type="ECO:0000313" key="1">
    <source>
        <dbReference type="EMBL" id="KAF2838301.1"/>
    </source>
</evidence>
<dbReference type="Proteomes" id="UP000799429">
    <property type="component" value="Unassembled WGS sequence"/>
</dbReference>
<reference evidence="1" key="1">
    <citation type="journal article" date="2020" name="Stud. Mycol.">
        <title>101 Dothideomycetes genomes: a test case for predicting lifestyles and emergence of pathogens.</title>
        <authorList>
            <person name="Haridas S."/>
            <person name="Albert R."/>
            <person name="Binder M."/>
            <person name="Bloem J."/>
            <person name="Labutti K."/>
            <person name="Salamov A."/>
            <person name="Andreopoulos B."/>
            <person name="Baker S."/>
            <person name="Barry K."/>
            <person name="Bills G."/>
            <person name="Bluhm B."/>
            <person name="Cannon C."/>
            <person name="Castanera R."/>
            <person name="Culley D."/>
            <person name="Daum C."/>
            <person name="Ezra D."/>
            <person name="Gonzalez J."/>
            <person name="Henrissat B."/>
            <person name="Kuo A."/>
            <person name="Liang C."/>
            <person name="Lipzen A."/>
            <person name="Lutzoni F."/>
            <person name="Magnuson J."/>
            <person name="Mondo S."/>
            <person name="Nolan M."/>
            <person name="Ohm R."/>
            <person name="Pangilinan J."/>
            <person name="Park H.-J."/>
            <person name="Ramirez L."/>
            <person name="Alfaro M."/>
            <person name="Sun H."/>
            <person name="Tritt A."/>
            <person name="Yoshinaga Y."/>
            <person name="Zwiers L.-H."/>
            <person name="Turgeon B."/>
            <person name="Goodwin S."/>
            <person name="Spatafora J."/>
            <person name="Crous P."/>
            <person name="Grigoriev I."/>
        </authorList>
    </citation>
    <scope>NUCLEOTIDE SEQUENCE</scope>
    <source>
        <strain evidence="1">CBS 101060</strain>
    </source>
</reference>